<dbReference type="PROSITE" id="PS00397">
    <property type="entry name" value="RECOMBINASES_1"/>
    <property type="match status" value="1"/>
</dbReference>
<dbReference type="CDD" id="cd00338">
    <property type="entry name" value="Ser_Recombinase"/>
    <property type="match status" value="1"/>
</dbReference>
<evidence type="ECO:0000256" key="4">
    <source>
        <dbReference type="PROSITE-ProRule" id="PRU10137"/>
    </source>
</evidence>
<dbReference type="RefSeq" id="WP_271715384.1">
    <property type="nucleotide sequence ID" value="NZ_AP024169.1"/>
</dbReference>
<evidence type="ECO:0000256" key="2">
    <source>
        <dbReference type="ARBA" id="ARBA00023125"/>
    </source>
</evidence>
<evidence type="ECO:0000259" key="6">
    <source>
        <dbReference type="PROSITE" id="PS51737"/>
    </source>
</evidence>
<dbReference type="GO" id="GO:0015074">
    <property type="term" value="P:DNA integration"/>
    <property type="evidence" value="ECO:0007669"/>
    <property type="project" value="UniProtKB-KW"/>
</dbReference>
<gene>
    <name evidence="7" type="primary">ccrB</name>
    <name evidence="7" type="ORF">bsdtb5_14350</name>
</gene>
<dbReference type="SMART" id="SM00857">
    <property type="entry name" value="Resolvase"/>
    <property type="match status" value="1"/>
</dbReference>
<accession>A0A7R7EK28</accession>
<reference evidence="7 8" key="1">
    <citation type="submission" date="2020-11" db="EMBL/GenBank/DDBJ databases">
        <title>Draft genome sequencing of a Lachnospiraceae strain isolated from anoxic soil subjected to BSD treatment.</title>
        <authorList>
            <person name="Uek A."/>
            <person name="Tonouchi A."/>
        </authorList>
    </citation>
    <scope>NUCLEOTIDE SEQUENCE [LARGE SCALE GENOMIC DNA]</scope>
    <source>
        <strain evidence="7 8">TB5</strain>
    </source>
</reference>
<dbReference type="GO" id="GO:0000150">
    <property type="term" value="F:DNA strand exchange activity"/>
    <property type="evidence" value="ECO:0007669"/>
    <property type="project" value="InterPro"/>
</dbReference>
<dbReference type="Gene3D" id="3.40.50.1390">
    <property type="entry name" value="Resolvase, N-terminal catalytic domain"/>
    <property type="match status" value="1"/>
</dbReference>
<dbReference type="KEGG" id="ahb:bsdtb5_14350"/>
<dbReference type="InterPro" id="IPR006118">
    <property type="entry name" value="Recombinase_CS"/>
</dbReference>
<sequence>MQTGAAYIRVSTIDQTELSPDAQKRLILEYAKRNDILIPKQNIFIDEGISGRKAEKRPAFMQMIATAKIKPRLFDVILVHKFDRFSRSREDSIVYKSLLRKECGIQVISITEQIEDDKFAVILEAMLEAMAEYYSLNLAEEVTKGMTEKALRGGYQARPPLGYKIEHKGALPTIVPEEAKIIKKIYSLYVNENKTIYEICKYLNSFNLKTSNNKSFEKRSIQYILQNPTYIGMVRWNRTHNATNTVKDNSEWIIEKGQYESIIDESTFRAANERLEQEMTFKGARPIESQKHWLSGILKCSNCGRTLVVSNRYDKRYHKLYKNFQCYGYSKGKCLVSHQISESKVVTALLRELEDFLQKEDDEFVCTPSRTTLDEIANLEMQLHKTIQKEDRIREAYINGIDTIEEYLVNKTFLANQKDTIESHLMQIQSQNTTANNNESLNQKVKNVYDILTSDTVSMTQKNLAIKSIFDKIVYDKENDNLSYYYFYS</sequence>
<dbReference type="PANTHER" id="PTHR30461">
    <property type="entry name" value="DNA-INVERTASE FROM LAMBDOID PROPHAGE"/>
    <property type="match status" value="1"/>
</dbReference>
<dbReference type="InterPro" id="IPR025827">
    <property type="entry name" value="Zn_ribbon_recom_dom"/>
</dbReference>
<dbReference type="Pfam" id="PF07508">
    <property type="entry name" value="Recombinase"/>
    <property type="match status" value="1"/>
</dbReference>
<keyword evidence="8" id="KW-1185">Reference proteome</keyword>
<dbReference type="Proteomes" id="UP000595897">
    <property type="component" value="Chromosome"/>
</dbReference>
<keyword evidence="2" id="KW-0238">DNA-binding</keyword>
<dbReference type="AlphaFoldDB" id="A0A7R7EK28"/>
<organism evidence="7 8">
    <name type="scientific">Anaeromicropila herbilytica</name>
    <dbReference type="NCBI Taxonomy" id="2785025"/>
    <lineage>
        <taxon>Bacteria</taxon>
        <taxon>Bacillati</taxon>
        <taxon>Bacillota</taxon>
        <taxon>Clostridia</taxon>
        <taxon>Lachnospirales</taxon>
        <taxon>Lachnospiraceae</taxon>
        <taxon>Anaeromicropila</taxon>
    </lineage>
</organism>
<dbReference type="Pfam" id="PF00239">
    <property type="entry name" value="Resolvase"/>
    <property type="match status" value="1"/>
</dbReference>
<dbReference type="InterPro" id="IPR050639">
    <property type="entry name" value="SSR_resolvase"/>
</dbReference>
<dbReference type="Gene3D" id="3.90.1750.20">
    <property type="entry name" value="Putative Large Serine Recombinase, Chain B, Domain 2"/>
    <property type="match status" value="1"/>
</dbReference>
<evidence type="ECO:0000313" key="8">
    <source>
        <dbReference type="Proteomes" id="UP000595897"/>
    </source>
</evidence>
<dbReference type="InterPro" id="IPR036162">
    <property type="entry name" value="Resolvase-like_N_sf"/>
</dbReference>
<proteinExistence type="predicted"/>
<keyword evidence="1" id="KW-0229">DNA integration</keyword>
<protein>
    <submittedName>
        <fullName evidence="7">Serine recombinase</fullName>
    </submittedName>
</protein>
<dbReference type="EMBL" id="AP024169">
    <property type="protein sequence ID" value="BCN30140.1"/>
    <property type="molecule type" value="Genomic_DNA"/>
</dbReference>
<dbReference type="PROSITE" id="PS51737">
    <property type="entry name" value="RECOMBINASE_DNA_BIND"/>
    <property type="match status" value="1"/>
</dbReference>
<evidence type="ECO:0000259" key="5">
    <source>
        <dbReference type="PROSITE" id="PS51736"/>
    </source>
</evidence>
<feature type="active site" description="O-(5'-phospho-DNA)-serine intermediate" evidence="4">
    <location>
        <position position="11"/>
    </location>
</feature>
<dbReference type="GO" id="GO:0003677">
    <property type="term" value="F:DNA binding"/>
    <property type="evidence" value="ECO:0007669"/>
    <property type="project" value="UniProtKB-KW"/>
</dbReference>
<feature type="domain" description="Resolvase/invertase-type recombinase catalytic" evidence="5">
    <location>
        <begin position="3"/>
        <end position="153"/>
    </location>
</feature>
<name>A0A7R7EK28_9FIRM</name>
<evidence type="ECO:0000313" key="7">
    <source>
        <dbReference type="EMBL" id="BCN30140.1"/>
    </source>
</evidence>
<keyword evidence="3" id="KW-0233">DNA recombination</keyword>
<dbReference type="InterPro" id="IPR038109">
    <property type="entry name" value="DNA_bind_recomb_sf"/>
</dbReference>
<dbReference type="SUPFAM" id="SSF53041">
    <property type="entry name" value="Resolvase-like"/>
    <property type="match status" value="1"/>
</dbReference>
<feature type="domain" description="Recombinase" evidence="6">
    <location>
        <begin position="160"/>
        <end position="281"/>
    </location>
</feature>
<dbReference type="PROSITE" id="PS51736">
    <property type="entry name" value="RECOMBINASES_3"/>
    <property type="match status" value="1"/>
</dbReference>
<dbReference type="PANTHER" id="PTHR30461:SF23">
    <property type="entry name" value="DNA RECOMBINASE-RELATED"/>
    <property type="match status" value="1"/>
</dbReference>
<dbReference type="InterPro" id="IPR011109">
    <property type="entry name" value="DNA_bind_recombinase_dom"/>
</dbReference>
<dbReference type="Pfam" id="PF13408">
    <property type="entry name" value="Zn_ribbon_recom"/>
    <property type="match status" value="1"/>
</dbReference>
<evidence type="ECO:0000256" key="1">
    <source>
        <dbReference type="ARBA" id="ARBA00022908"/>
    </source>
</evidence>
<evidence type="ECO:0000256" key="3">
    <source>
        <dbReference type="ARBA" id="ARBA00023172"/>
    </source>
</evidence>
<dbReference type="InterPro" id="IPR006119">
    <property type="entry name" value="Resolv_N"/>
</dbReference>